<dbReference type="PATRIC" id="fig|1339352.3.peg.2281"/>
<evidence type="ECO:0000313" key="7">
    <source>
        <dbReference type="Proteomes" id="UP000027661"/>
    </source>
</evidence>
<evidence type="ECO:0000256" key="2">
    <source>
        <dbReference type="ARBA" id="ARBA00022692"/>
    </source>
</evidence>
<protein>
    <submittedName>
        <fullName evidence="6">Putative membrane protein</fullName>
    </submittedName>
</protein>
<keyword evidence="4 5" id="KW-0472">Membrane</keyword>
<dbReference type="EMBL" id="JNHM01000028">
    <property type="protein sequence ID" value="KDS53947.1"/>
    <property type="molecule type" value="Genomic_DNA"/>
</dbReference>
<dbReference type="InterPro" id="IPR007688">
    <property type="entry name" value="Conjugal_tfr_TrbL/VirB6"/>
</dbReference>
<organism evidence="6 7">
    <name type="scientific">Phocaeicola vulgatus str. 3975 RP4</name>
    <dbReference type="NCBI Taxonomy" id="1339352"/>
    <lineage>
        <taxon>Bacteria</taxon>
        <taxon>Pseudomonadati</taxon>
        <taxon>Bacteroidota</taxon>
        <taxon>Bacteroidia</taxon>
        <taxon>Bacteroidales</taxon>
        <taxon>Bacteroidaceae</taxon>
        <taxon>Phocaeicola</taxon>
    </lineage>
</organism>
<dbReference type="RefSeq" id="WP_032939516.1">
    <property type="nucleotide sequence ID" value="NZ_JNHM01000028.1"/>
</dbReference>
<accession>A0A069SQR7</accession>
<feature type="transmembrane region" description="Helical" evidence="5">
    <location>
        <begin position="148"/>
        <end position="165"/>
    </location>
</feature>
<dbReference type="AlphaFoldDB" id="A0A069SQR7"/>
<gene>
    <name evidence="6" type="ORF">M099_2374</name>
</gene>
<feature type="transmembrane region" description="Helical" evidence="5">
    <location>
        <begin position="235"/>
        <end position="257"/>
    </location>
</feature>
<keyword evidence="3 5" id="KW-1133">Transmembrane helix</keyword>
<dbReference type="Pfam" id="PF04610">
    <property type="entry name" value="TrbL"/>
    <property type="match status" value="1"/>
</dbReference>
<evidence type="ECO:0000313" key="6">
    <source>
        <dbReference type="EMBL" id="KDS53947.1"/>
    </source>
</evidence>
<evidence type="ECO:0000256" key="1">
    <source>
        <dbReference type="ARBA" id="ARBA00004141"/>
    </source>
</evidence>
<evidence type="ECO:0000256" key="4">
    <source>
        <dbReference type="ARBA" id="ARBA00023136"/>
    </source>
</evidence>
<feature type="transmembrane region" description="Helical" evidence="5">
    <location>
        <begin position="68"/>
        <end position="88"/>
    </location>
</feature>
<dbReference type="Proteomes" id="UP000027661">
    <property type="component" value="Unassembled WGS sequence"/>
</dbReference>
<reference evidence="6 7" key="1">
    <citation type="submission" date="2014-04" db="EMBL/GenBank/DDBJ databases">
        <authorList>
            <person name="Sears C."/>
            <person name="Carroll K."/>
            <person name="Sack B.R."/>
            <person name="Qadri F."/>
            <person name="Myers L.L."/>
            <person name="Chung G.-T."/>
            <person name="Escheverria P."/>
            <person name="Fraser C.M."/>
            <person name="Sadzewicz L."/>
            <person name="Shefchek K.A."/>
            <person name="Tallon L."/>
            <person name="Das S.P."/>
            <person name="Daugherty S."/>
            <person name="Mongodin E.F."/>
        </authorList>
    </citation>
    <scope>NUCLEOTIDE SEQUENCE [LARGE SCALE GENOMIC DNA]</scope>
    <source>
        <strain evidence="6 7">3975 RP4</strain>
    </source>
</reference>
<feature type="transmembrane region" description="Helical" evidence="5">
    <location>
        <begin position="171"/>
        <end position="192"/>
    </location>
</feature>
<evidence type="ECO:0000256" key="3">
    <source>
        <dbReference type="ARBA" id="ARBA00022989"/>
    </source>
</evidence>
<evidence type="ECO:0000256" key="5">
    <source>
        <dbReference type="SAM" id="Phobius"/>
    </source>
</evidence>
<name>A0A069SQR7_PHOVU</name>
<sequence length="265" mass="29864">MASITEISVEHIHNAYESIRGNIAVEAFYAVVTGFMAVTLIHRLYTVYREVQSNEDGTPTMKDYMNLVWQYVFCIAAVALFPVLLEALETVFGKLMDDLQAGFGGKVYDVADLFQKPIIAQFEKQFSDMSVMDVAGVLLNPVGSSFDYLLAYVAGVIAAPFYMYAQTLFIVGRYMFLLLLELISPVAIACFYNESTRTYFHTWCKNLLVCYLMVPAFILASKFSDAIVCEYVMNTSWNVVLQVLFSLALKLSLLAIVRGRIHNLF</sequence>
<feature type="transmembrane region" description="Helical" evidence="5">
    <location>
        <begin position="27"/>
        <end position="48"/>
    </location>
</feature>
<keyword evidence="2 5" id="KW-0812">Transmembrane</keyword>
<proteinExistence type="predicted"/>
<comment type="caution">
    <text evidence="6">The sequence shown here is derived from an EMBL/GenBank/DDBJ whole genome shotgun (WGS) entry which is preliminary data.</text>
</comment>
<dbReference type="GO" id="GO:0016020">
    <property type="term" value="C:membrane"/>
    <property type="evidence" value="ECO:0007669"/>
    <property type="project" value="UniProtKB-SubCell"/>
</dbReference>
<dbReference type="GO" id="GO:0030255">
    <property type="term" value="P:protein secretion by the type IV secretion system"/>
    <property type="evidence" value="ECO:0007669"/>
    <property type="project" value="InterPro"/>
</dbReference>
<comment type="subcellular location">
    <subcellularLocation>
        <location evidence="1">Membrane</location>
        <topology evidence="1">Multi-pass membrane protein</topology>
    </subcellularLocation>
</comment>
<feature type="transmembrane region" description="Helical" evidence="5">
    <location>
        <begin position="204"/>
        <end position="223"/>
    </location>
</feature>
<dbReference type="GeneID" id="93449178"/>